<name>A0ABY4RY71_9BACL</name>
<sequence length="298" mass="34442">MIPTRFSDYCSKIPLLNEVAEWTLLRKWALSEVYRVTFATGETRIIKWGGNEMAGEAGIYRNLVHPLQIKAPQIFEFVQLRDSGVMIMEDAGDNNLEQQPQPAHFLEASRELARLRVSATASLERLPKKVIDTYSVSMETFLELLNDLLKSKKLAETKVLLKLKKVLPRHLERLYRMVPTSIVHHDYHAKNLLIQDNGIMPIDWSIAYLSPHLGDLYCLITEARAWSNLSREEMISAYLEVTDLQMDHLNWQLRTGGLCWLIKTLRWLVYGGTDIIPESETWIPGLLKDVEHLYREIV</sequence>
<dbReference type="Pfam" id="PF01636">
    <property type="entry name" value="APH"/>
    <property type="match status" value="1"/>
</dbReference>
<reference evidence="2" key="2">
    <citation type="journal article" date="2021" name="J Anim Sci Technol">
        <title>Complete genome sequence of Paenibacillus konkukensis sp. nov. SK3146 as a potential probiotic strain.</title>
        <authorList>
            <person name="Jung H.I."/>
            <person name="Park S."/>
            <person name="Niu K.M."/>
            <person name="Lee S.W."/>
            <person name="Kothari D."/>
            <person name="Yi K.J."/>
            <person name="Kim S.K."/>
        </authorList>
    </citation>
    <scope>NUCLEOTIDE SEQUENCE</scope>
    <source>
        <strain evidence="2">SK3146</strain>
    </source>
</reference>
<keyword evidence="3" id="KW-1185">Reference proteome</keyword>
<feature type="domain" description="Aminoglycoside phosphotransferase" evidence="1">
    <location>
        <begin position="63"/>
        <end position="239"/>
    </location>
</feature>
<evidence type="ECO:0000313" key="2">
    <source>
        <dbReference type="EMBL" id="UQZ87616.1"/>
    </source>
</evidence>
<keyword evidence="2" id="KW-0418">Kinase</keyword>
<keyword evidence="2" id="KW-0808">Transferase</keyword>
<keyword evidence="2" id="KW-0723">Serine/threonine-protein kinase</keyword>
<gene>
    <name evidence="2" type="ORF">SK3146_06918</name>
</gene>
<organism evidence="2 3">
    <name type="scientific">Paenibacillus konkukensis</name>
    <dbReference type="NCBI Taxonomy" id="2020716"/>
    <lineage>
        <taxon>Bacteria</taxon>
        <taxon>Bacillati</taxon>
        <taxon>Bacillota</taxon>
        <taxon>Bacilli</taxon>
        <taxon>Bacillales</taxon>
        <taxon>Paenibacillaceae</taxon>
        <taxon>Paenibacillus</taxon>
    </lineage>
</organism>
<dbReference type="GO" id="GO:0004674">
    <property type="term" value="F:protein serine/threonine kinase activity"/>
    <property type="evidence" value="ECO:0007669"/>
    <property type="project" value="UniProtKB-KW"/>
</dbReference>
<dbReference type="Proteomes" id="UP001057134">
    <property type="component" value="Chromosome"/>
</dbReference>
<dbReference type="EMBL" id="CP027059">
    <property type="protein sequence ID" value="UQZ87616.1"/>
    <property type="molecule type" value="Genomic_DNA"/>
</dbReference>
<accession>A0ABY4RY71</accession>
<evidence type="ECO:0000259" key="1">
    <source>
        <dbReference type="Pfam" id="PF01636"/>
    </source>
</evidence>
<evidence type="ECO:0000313" key="3">
    <source>
        <dbReference type="Proteomes" id="UP001057134"/>
    </source>
</evidence>
<dbReference type="SUPFAM" id="SSF56112">
    <property type="entry name" value="Protein kinase-like (PK-like)"/>
    <property type="match status" value="1"/>
</dbReference>
<dbReference type="Gene3D" id="3.90.1200.10">
    <property type="match status" value="1"/>
</dbReference>
<reference evidence="2" key="1">
    <citation type="submission" date="2018-02" db="EMBL/GenBank/DDBJ databases">
        <authorList>
            <person name="Kim S.-K."/>
            <person name="Jung H.-I."/>
            <person name="Lee S.-W."/>
        </authorList>
    </citation>
    <scope>NUCLEOTIDE SEQUENCE</scope>
    <source>
        <strain evidence="2">SK3146</strain>
    </source>
</reference>
<dbReference type="RefSeq" id="WP_249863061.1">
    <property type="nucleotide sequence ID" value="NZ_CP027059.1"/>
</dbReference>
<protein>
    <submittedName>
        <fullName evidence="2">Serine/threonine protein kinase</fullName>
    </submittedName>
</protein>
<proteinExistence type="predicted"/>
<dbReference type="InterPro" id="IPR002575">
    <property type="entry name" value="Aminoglycoside_PTrfase"/>
</dbReference>
<dbReference type="InterPro" id="IPR011009">
    <property type="entry name" value="Kinase-like_dom_sf"/>
</dbReference>